<gene>
    <name evidence="2" type="ORF">J2X16_002280</name>
</gene>
<dbReference type="InterPro" id="IPR011083">
    <property type="entry name" value="Phage_tail_collar_dom"/>
</dbReference>
<comment type="caution">
    <text evidence="2">The sequence shown here is derived from an EMBL/GenBank/DDBJ whole genome shotgun (WGS) entry which is preliminary data.</text>
</comment>
<evidence type="ECO:0000259" key="1">
    <source>
        <dbReference type="Pfam" id="PF07484"/>
    </source>
</evidence>
<dbReference type="RefSeq" id="WP_310344575.1">
    <property type="nucleotide sequence ID" value="NZ_JAVDXQ010000003.1"/>
</dbReference>
<proteinExistence type="predicted"/>
<dbReference type="Gene3D" id="3.90.1340.10">
    <property type="entry name" value="Phage tail collar domain"/>
    <property type="match status" value="1"/>
</dbReference>
<accession>A0ABU1Z907</accession>
<dbReference type="Proteomes" id="UP001180536">
    <property type="component" value="Unassembled WGS sequence"/>
</dbReference>
<dbReference type="InterPro" id="IPR037053">
    <property type="entry name" value="Phage_tail_collar_dom_sf"/>
</dbReference>
<feature type="domain" description="Phage tail collar" evidence="1">
    <location>
        <begin position="7"/>
        <end position="63"/>
    </location>
</feature>
<name>A0ABU1Z907_9BURK</name>
<organism evidence="2 3">
    <name type="scientific">Pelomonas aquatica</name>
    <dbReference type="NCBI Taxonomy" id="431058"/>
    <lineage>
        <taxon>Bacteria</taxon>
        <taxon>Pseudomonadati</taxon>
        <taxon>Pseudomonadota</taxon>
        <taxon>Betaproteobacteria</taxon>
        <taxon>Burkholderiales</taxon>
        <taxon>Sphaerotilaceae</taxon>
        <taxon>Roseateles</taxon>
    </lineage>
</organism>
<keyword evidence="3" id="KW-1185">Reference proteome</keyword>
<dbReference type="Pfam" id="PF07484">
    <property type="entry name" value="Collar"/>
    <property type="match status" value="1"/>
</dbReference>
<dbReference type="EMBL" id="JAVDXQ010000003">
    <property type="protein sequence ID" value="MDR7296933.1"/>
    <property type="molecule type" value="Genomic_DNA"/>
</dbReference>
<evidence type="ECO:0000313" key="2">
    <source>
        <dbReference type="EMBL" id="MDR7296933.1"/>
    </source>
</evidence>
<sequence>MSDPFLGELKLLGFGYAPKGWAFCNGQLLPINQNQALFALLGTTYGGDGRVNFALPDLRGRAPAHVGSDIALGQRGGQENVTLQPGQLPAHTHTLSGTNDFANASVPGGALPASKVRGGMNRYGPAGNDTVMGASALGASGGGQPHPNMQPFAVLNWAIALQGIFPSRD</sequence>
<evidence type="ECO:0000313" key="3">
    <source>
        <dbReference type="Proteomes" id="UP001180536"/>
    </source>
</evidence>
<protein>
    <submittedName>
        <fullName evidence="2">Microcystin-dependent protein</fullName>
    </submittedName>
</protein>
<reference evidence="2 3" key="1">
    <citation type="submission" date="2023-07" db="EMBL/GenBank/DDBJ databases">
        <title>Sorghum-associated microbial communities from plants grown in Nebraska, USA.</title>
        <authorList>
            <person name="Schachtman D."/>
        </authorList>
    </citation>
    <scope>NUCLEOTIDE SEQUENCE [LARGE SCALE GENOMIC DNA]</scope>
    <source>
        <strain evidence="2 3">BE310</strain>
    </source>
</reference>
<dbReference type="SUPFAM" id="SSF88874">
    <property type="entry name" value="Receptor-binding domain of short tail fibre protein gp12"/>
    <property type="match status" value="1"/>
</dbReference>